<evidence type="ECO:0000256" key="1">
    <source>
        <dbReference type="ARBA" id="ARBA00022741"/>
    </source>
</evidence>
<feature type="domain" description="Translation elongation factor EFG/EF2" evidence="3">
    <location>
        <begin position="41"/>
        <end position="79"/>
    </location>
</feature>
<protein>
    <recommendedName>
        <fullName evidence="3">Translation elongation factor EFG/EF2 domain-containing protein</fullName>
    </recommendedName>
</protein>
<organism evidence="4 5">
    <name type="scientific">Asparagus officinalis</name>
    <name type="common">Garden asparagus</name>
    <dbReference type="NCBI Taxonomy" id="4686"/>
    <lineage>
        <taxon>Eukaryota</taxon>
        <taxon>Viridiplantae</taxon>
        <taxon>Streptophyta</taxon>
        <taxon>Embryophyta</taxon>
        <taxon>Tracheophyta</taxon>
        <taxon>Spermatophyta</taxon>
        <taxon>Magnoliopsida</taxon>
        <taxon>Liliopsida</taxon>
        <taxon>Asparagales</taxon>
        <taxon>Asparagaceae</taxon>
        <taxon>Asparagoideae</taxon>
        <taxon>Asparagus</taxon>
    </lineage>
</organism>
<sequence>MDGPVASAARTDLFSKCLRSTSLELSKDSKNARAMVLLLVTPVVDVRAALVEGSYHDVDSSVLALQLAAQGAFKERMQAGLKLLRPIMKVEAAYPRRAFG</sequence>
<dbReference type="EMBL" id="CM007384">
    <property type="protein sequence ID" value="ONK73810.1"/>
    <property type="molecule type" value="Genomic_DNA"/>
</dbReference>
<dbReference type="OrthoDB" id="1685475at2759"/>
<dbReference type="GO" id="GO:0005525">
    <property type="term" value="F:GTP binding"/>
    <property type="evidence" value="ECO:0007669"/>
    <property type="project" value="UniProtKB-KW"/>
</dbReference>
<dbReference type="AlphaFoldDB" id="A0A5P1FBA3"/>
<reference evidence="5" key="1">
    <citation type="journal article" date="2017" name="Nat. Commun.">
        <title>The asparagus genome sheds light on the origin and evolution of a young Y chromosome.</title>
        <authorList>
            <person name="Harkess A."/>
            <person name="Zhou J."/>
            <person name="Xu C."/>
            <person name="Bowers J.E."/>
            <person name="Van der Hulst R."/>
            <person name="Ayyampalayam S."/>
            <person name="Mercati F."/>
            <person name="Riccardi P."/>
            <person name="McKain M.R."/>
            <person name="Kakrana A."/>
            <person name="Tang H."/>
            <person name="Ray J."/>
            <person name="Groenendijk J."/>
            <person name="Arikit S."/>
            <person name="Mathioni S.M."/>
            <person name="Nakano M."/>
            <person name="Shan H."/>
            <person name="Telgmann-Rauber A."/>
            <person name="Kanno A."/>
            <person name="Yue Z."/>
            <person name="Chen H."/>
            <person name="Li W."/>
            <person name="Chen Y."/>
            <person name="Xu X."/>
            <person name="Zhang Y."/>
            <person name="Luo S."/>
            <person name="Chen H."/>
            <person name="Gao J."/>
            <person name="Mao Z."/>
            <person name="Pires J.C."/>
            <person name="Luo M."/>
            <person name="Kudrna D."/>
            <person name="Wing R.A."/>
            <person name="Meyers B.C."/>
            <person name="Yi K."/>
            <person name="Kong H."/>
            <person name="Lavrijsen P."/>
            <person name="Sunseri F."/>
            <person name="Falavigna A."/>
            <person name="Ye Y."/>
            <person name="Leebens-Mack J.H."/>
            <person name="Chen G."/>
        </authorList>
    </citation>
    <scope>NUCLEOTIDE SEQUENCE [LARGE SCALE GENOMIC DNA]</scope>
    <source>
        <strain evidence="5">cv. DH0086</strain>
    </source>
</reference>
<dbReference type="Proteomes" id="UP000243459">
    <property type="component" value="Chromosome 4"/>
</dbReference>
<dbReference type="Gene3D" id="3.30.230.10">
    <property type="match status" value="1"/>
</dbReference>
<evidence type="ECO:0000256" key="2">
    <source>
        <dbReference type="ARBA" id="ARBA00023134"/>
    </source>
</evidence>
<dbReference type="InterPro" id="IPR014721">
    <property type="entry name" value="Ribsml_uS5_D2-typ_fold_subgr"/>
</dbReference>
<gene>
    <name evidence="4" type="ORF">A4U43_C04F35620</name>
</gene>
<keyword evidence="2" id="KW-0342">GTP-binding</keyword>
<evidence type="ECO:0000313" key="4">
    <source>
        <dbReference type="EMBL" id="ONK73810.1"/>
    </source>
</evidence>
<name>A0A5P1FBA3_ASPOF</name>
<dbReference type="Gramene" id="ONK73810">
    <property type="protein sequence ID" value="ONK73810"/>
    <property type="gene ID" value="A4U43_C04F35620"/>
</dbReference>
<keyword evidence="1" id="KW-0547">Nucleotide-binding</keyword>
<keyword evidence="5" id="KW-1185">Reference proteome</keyword>
<accession>A0A5P1FBA3</accession>
<dbReference type="InterPro" id="IPR005517">
    <property type="entry name" value="Transl_elong_EFG/EF2_IV"/>
</dbReference>
<dbReference type="InterPro" id="IPR020568">
    <property type="entry name" value="Ribosomal_Su5_D2-typ_SF"/>
</dbReference>
<dbReference type="Pfam" id="PF03764">
    <property type="entry name" value="EFG_IV"/>
    <property type="match status" value="1"/>
</dbReference>
<dbReference type="SUPFAM" id="SSF54211">
    <property type="entry name" value="Ribosomal protein S5 domain 2-like"/>
    <property type="match status" value="1"/>
</dbReference>
<evidence type="ECO:0000259" key="3">
    <source>
        <dbReference type="Pfam" id="PF03764"/>
    </source>
</evidence>
<evidence type="ECO:0000313" key="5">
    <source>
        <dbReference type="Proteomes" id="UP000243459"/>
    </source>
</evidence>
<proteinExistence type="predicted"/>